<gene>
    <name evidence="1" type="ORF">ACWI_09440</name>
</gene>
<protein>
    <recommendedName>
        <fullName evidence="3">HicB family protein</fullName>
    </recommendedName>
</protein>
<organism evidence="1 2">
    <name type="scientific">Acetobacterium wieringae</name>
    <dbReference type="NCBI Taxonomy" id="52694"/>
    <lineage>
        <taxon>Bacteria</taxon>
        <taxon>Bacillati</taxon>
        <taxon>Bacillota</taxon>
        <taxon>Clostridia</taxon>
        <taxon>Eubacteriales</taxon>
        <taxon>Eubacteriaceae</taxon>
        <taxon>Acetobacterium</taxon>
    </lineage>
</organism>
<dbReference type="Proteomes" id="UP000176244">
    <property type="component" value="Unassembled WGS sequence"/>
</dbReference>
<evidence type="ECO:0000313" key="1">
    <source>
        <dbReference type="EMBL" id="OFV71639.1"/>
    </source>
</evidence>
<dbReference type="SUPFAM" id="SSF143100">
    <property type="entry name" value="TTHA1013/TTHA0281-like"/>
    <property type="match status" value="1"/>
</dbReference>
<dbReference type="AlphaFoldDB" id="A0A1F2PJU2"/>
<accession>A0A1F2PJU2</accession>
<dbReference type="InterPro" id="IPR035069">
    <property type="entry name" value="TTHA1013/TTHA0281-like"/>
</dbReference>
<reference evidence="1 2" key="1">
    <citation type="submission" date="2015-09" db="EMBL/GenBank/DDBJ databases">
        <title>Genome sequence of Acetobacterium wieringae DSM 1911.</title>
        <authorList>
            <person name="Poehlein A."/>
            <person name="Bengelsdorf F.R."/>
            <person name="Schiel-Bengelsdorf B."/>
            <person name="Duerre P."/>
            <person name="Daniel R."/>
        </authorList>
    </citation>
    <scope>NUCLEOTIDE SEQUENCE [LARGE SCALE GENOMIC DNA]</scope>
    <source>
        <strain evidence="1 2">DSM 1911</strain>
    </source>
</reference>
<sequence>MKNNYTYPAKIKRTVEEIVLEFVDFPNVIAIANSEEGLIEIAQEALALSILDCMDQGKEPPSASVVEEGAVYVHVWLPYYKNMAKEVYVKKTVTIPQWLDILAKENNVNFSACLVKGIKEELGI</sequence>
<dbReference type="OrthoDB" id="5419659at2"/>
<dbReference type="EMBL" id="LKEU01000018">
    <property type="protein sequence ID" value="OFV71639.1"/>
    <property type="molecule type" value="Genomic_DNA"/>
</dbReference>
<dbReference type="Gene3D" id="3.30.160.250">
    <property type="match status" value="1"/>
</dbReference>
<comment type="caution">
    <text evidence="1">The sequence shown here is derived from an EMBL/GenBank/DDBJ whole genome shotgun (WGS) entry which is preliminary data.</text>
</comment>
<dbReference type="STRING" id="52694.ACWI_09440"/>
<evidence type="ECO:0000313" key="2">
    <source>
        <dbReference type="Proteomes" id="UP000176244"/>
    </source>
</evidence>
<proteinExistence type="predicted"/>
<dbReference type="RefSeq" id="WP_070370285.1">
    <property type="nucleotide sequence ID" value="NZ_JAYFRG010000025.1"/>
</dbReference>
<evidence type="ECO:0008006" key="3">
    <source>
        <dbReference type="Google" id="ProtNLM"/>
    </source>
</evidence>
<name>A0A1F2PJU2_9FIRM</name>